<dbReference type="InParanoid" id="A0A2H3E894"/>
<evidence type="ECO:0000256" key="1">
    <source>
        <dbReference type="SAM" id="MobiDB-lite"/>
    </source>
</evidence>
<gene>
    <name evidence="2" type="ORF">ARMGADRAFT_1076054</name>
</gene>
<feature type="region of interest" description="Disordered" evidence="1">
    <location>
        <begin position="135"/>
        <end position="169"/>
    </location>
</feature>
<keyword evidence="3" id="KW-1185">Reference proteome</keyword>
<proteinExistence type="predicted"/>
<protein>
    <recommendedName>
        <fullName evidence="4">Zn(2)-C6 fungal-type domain-containing protein</fullName>
    </recommendedName>
</protein>
<evidence type="ECO:0000313" key="2">
    <source>
        <dbReference type="EMBL" id="PBK97577.1"/>
    </source>
</evidence>
<dbReference type="Proteomes" id="UP000217790">
    <property type="component" value="Unassembled WGS sequence"/>
</dbReference>
<accession>A0A2H3E894</accession>
<evidence type="ECO:0000313" key="3">
    <source>
        <dbReference type="Proteomes" id="UP000217790"/>
    </source>
</evidence>
<name>A0A2H3E894_ARMGA</name>
<dbReference type="AlphaFoldDB" id="A0A2H3E894"/>
<evidence type="ECO:0008006" key="4">
    <source>
        <dbReference type="Google" id="ProtNLM"/>
    </source>
</evidence>
<sequence length="413" mass="44310">MVDVAARSSVIPSPNLAVEGSVASLPGVREALFLPGTDDELEHIQRDLVEDDCIEEEVVGTDGEDSNSPPPTMMARRLRQEPRISFVFDDTTGDLVDPYPTIFLPRCSVVQEQNPRCSARPHGSPVNPSAAYLKAAQGSKADLKKKRKDTKGKDKATGLATSLKRTRDDDDGAQNIEKLVTKKLKSKDTAVADDKVVRATPAIRRRGPGPSKPPAVTLGVGGGGFGEKVPSTAKAIKNGLKSIGVLEVEENFGAFVKVDGRYWNKEVAPFVGERYTAPCDHCKRLGTQCRKFLTNTVICVRCHYSKLPCKVNGVPALNPIDHYRPKSYQTLNAFEGALDTLAQHADSIEDSIVNYMAGINVLSQLNGLRVQAGHLRECAVYNGEADAVDGDNDGKDGDSDAAGLSKAGPSKSG</sequence>
<feature type="region of interest" description="Disordered" evidence="1">
    <location>
        <begin position="386"/>
        <end position="413"/>
    </location>
</feature>
<reference evidence="3" key="1">
    <citation type="journal article" date="2017" name="Nat. Ecol. Evol.">
        <title>Genome expansion and lineage-specific genetic innovations in the forest pathogenic fungi Armillaria.</title>
        <authorList>
            <person name="Sipos G."/>
            <person name="Prasanna A.N."/>
            <person name="Walter M.C."/>
            <person name="O'Connor E."/>
            <person name="Balint B."/>
            <person name="Krizsan K."/>
            <person name="Kiss B."/>
            <person name="Hess J."/>
            <person name="Varga T."/>
            <person name="Slot J."/>
            <person name="Riley R."/>
            <person name="Boka B."/>
            <person name="Rigling D."/>
            <person name="Barry K."/>
            <person name="Lee J."/>
            <person name="Mihaltcheva S."/>
            <person name="LaButti K."/>
            <person name="Lipzen A."/>
            <person name="Waldron R."/>
            <person name="Moloney N.M."/>
            <person name="Sperisen C."/>
            <person name="Kredics L."/>
            <person name="Vagvoelgyi C."/>
            <person name="Patrignani A."/>
            <person name="Fitzpatrick D."/>
            <person name="Nagy I."/>
            <person name="Doyle S."/>
            <person name="Anderson J.B."/>
            <person name="Grigoriev I.V."/>
            <person name="Gueldener U."/>
            <person name="Muensterkoetter M."/>
            <person name="Nagy L.G."/>
        </authorList>
    </citation>
    <scope>NUCLEOTIDE SEQUENCE [LARGE SCALE GENOMIC DNA]</scope>
    <source>
        <strain evidence="3">Ar21-2</strain>
    </source>
</reference>
<dbReference type="EMBL" id="KZ293649">
    <property type="protein sequence ID" value="PBK97577.1"/>
    <property type="molecule type" value="Genomic_DNA"/>
</dbReference>
<dbReference type="OrthoDB" id="3053093at2759"/>
<organism evidence="2 3">
    <name type="scientific">Armillaria gallica</name>
    <name type="common">Bulbous honey fungus</name>
    <name type="synonym">Armillaria bulbosa</name>
    <dbReference type="NCBI Taxonomy" id="47427"/>
    <lineage>
        <taxon>Eukaryota</taxon>
        <taxon>Fungi</taxon>
        <taxon>Dikarya</taxon>
        <taxon>Basidiomycota</taxon>
        <taxon>Agaricomycotina</taxon>
        <taxon>Agaricomycetes</taxon>
        <taxon>Agaricomycetidae</taxon>
        <taxon>Agaricales</taxon>
        <taxon>Marasmiineae</taxon>
        <taxon>Physalacriaceae</taxon>
        <taxon>Armillaria</taxon>
    </lineage>
</organism>